<reference evidence="2 3" key="1">
    <citation type="submission" date="2014-04" db="EMBL/GenBank/DDBJ databases">
        <title>Genome assembly of Hyalangium minutum DSM 14724.</title>
        <authorList>
            <person name="Sharma G."/>
            <person name="Subramanian S."/>
        </authorList>
    </citation>
    <scope>NUCLEOTIDE SEQUENCE [LARGE SCALE GENOMIC DNA]</scope>
    <source>
        <strain evidence="2 3">DSM 14724</strain>
    </source>
</reference>
<dbReference type="STRING" id="394096.DB31_1301"/>
<dbReference type="SUPFAM" id="SSF101898">
    <property type="entry name" value="NHL repeat"/>
    <property type="match status" value="1"/>
</dbReference>
<organism evidence="2 3">
    <name type="scientific">Hyalangium minutum</name>
    <dbReference type="NCBI Taxonomy" id="394096"/>
    <lineage>
        <taxon>Bacteria</taxon>
        <taxon>Pseudomonadati</taxon>
        <taxon>Myxococcota</taxon>
        <taxon>Myxococcia</taxon>
        <taxon>Myxococcales</taxon>
        <taxon>Cystobacterineae</taxon>
        <taxon>Archangiaceae</taxon>
        <taxon>Hyalangium</taxon>
    </lineage>
</organism>
<dbReference type="PANTHER" id="PTHR42754:SF1">
    <property type="entry name" value="LIPOPROTEIN"/>
    <property type="match status" value="1"/>
</dbReference>
<proteinExistence type="predicted"/>
<dbReference type="Proteomes" id="UP000028725">
    <property type="component" value="Unassembled WGS sequence"/>
</dbReference>
<dbReference type="Pfam" id="PF17164">
    <property type="entry name" value="DUF5122"/>
    <property type="match status" value="5"/>
</dbReference>
<dbReference type="PROSITE" id="PS51257">
    <property type="entry name" value="PROKAR_LIPOPROTEIN"/>
    <property type="match status" value="1"/>
</dbReference>
<sequence>MKMNPTHKWLLSLAVAVLTACSACGDDKEPEPEPNPNPQPTAKFTLAVDKDKLPVLQGSSGTITVTVTRETGFTGAVALALSGLPTGATATSATVASDAQKADITISAPGTAPHSLPTTVTVTGTSGDTSATKTLAVTVRGPAGSVDTSFASGKVITSVGQSEDYAEAIAVQSDGKVIVVGRSAGAANTDYAVVRYNRDGDLDTGFGTGGKVTTPINAGSDEAYAVAVQSDGKILVAGTTEAGASGYDFALVRYNTNGSLDTAFGTGGKVTTAFGNGPDKAYAIAVQPDGKILLGGEASFTATGLDFALARYNADGTLDTGFGTGGKVTTSLKPDTGRDVVFSLALQTVSGQSRIVAVGGDGDFLLAGYTSAGALDTAFGTGGKVVGVFGTVIGSARSSALTSDGKLVVAGDANGGFALARMNADGTLDTSFGTSGKVVTQVNAGNEATATALAIQSDGKLVAGGWTYTGGSSAGDFAVLRYDASGTLDTAFGTGGKVTTAMASGTKSDQAKAVALQPDDRVPVTRILLAGSANESNNEFAVTRYWP</sequence>
<dbReference type="PANTHER" id="PTHR42754">
    <property type="entry name" value="ENDOGLUCANASE"/>
    <property type="match status" value="1"/>
</dbReference>
<dbReference type="RefSeq" id="WP_052420284.1">
    <property type="nucleotide sequence ID" value="NZ_JMCB01000011.1"/>
</dbReference>
<name>A0A085WEX3_9BACT</name>
<keyword evidence="1" id="KW-0732">Signal</keyword>
<dbReference type="NCBIfam" id="TIGR02608">
    <property type="entry name" value="delta_60_rpt"/>
    <property type="match status" value="7"/>
</dbReference>
<protein>
    <submittedName>
        <fullName evidence="2">Uncharacterized protein</fullName>
    </submittedName>
</protein>
<evidence type="ECO:0000313" key="2">
    <source>
        <dbReference type="EMBL" id="KFE66236.1"/>
    </source>
</evidence>
<dbReference type="InterPro" id="IPR013431">
    <property type="entry name" value="Delta_60_rpt"/>
</dbReference>
<comment type="caution">
    <text evidence="2">The sequence shown here is derived from an EMBL/GenBank/DDBJ whole genome shotgun (WGS) entry which is preliminary data.</text>
</comment>
<feature type="chain" id="PRO_5001799795" evidence="1">
    <location>
        <begin position="26"/>
        <end position="547"/>
    </location>
</feature>
<evidence type="ECO:0000313" key="3">
    <source>
        <dbReference type="Proteomes" id="UP000028725"/>
    </source>
</evidence>
<accession>A0A085WEX3</accession>
<keyword evidence="3" id="KW-1185">Reference proteome</keyword>
<dbReference type="Gene3D" id="2.80.10.50">
    <property type="match status" value="4"/>
</dbReference>
<gene>
    <name evidence="2" type="ORF">DB31_1301</name>
</gene>
<dbReference type="AlphaFoldDB" id="A0A085WEX3"/>
<evidence type="ECO:0000256" key="1">
    <source>
        <dbReference type="SAM" id="SignalP"/>
    </source>
</evidence>
<dbReference type="EMBL" id="JMCB01000011">
    <property type="protein sequence ID" value="KFE66236.1"/>
    <property type="molecule type" value="Genomic_DNA"/>
</dbReference>
<feature type="signal peptide" evidence="1">
    <location>
        <begin position="1"/>
        <end position="25"/>
    </location>
</feature>
<dbReference type="PATRIC" id="fig|394096.3.peg.5642"/>